<gene>
    <name evidence="6" type="ORF">COHA_002160</name>
</gene>
<feature type="domain" description="FAD dependent oxidoreductase" evidence="5">
    <location>
        <begin position="75"/>
        <end position="462"/>
    </location>
</feature>
<evidence type="ECO:0000313" key="7">
    <source>
        <dbReference type="Proteomes" id="UP001205105"/>
    </source>
</evidence>
<dbReference type="Gene3D" id="3.30.9.10">
    <property type="entry name" value="D-Amino Acid Oxidase, subunit A, domain 2"/>
    <property type="match status" value="1"/>
</dbReference>
<organism evidence="6 7">
    <name type="scientific">Chlorella ohadii</name>
    <dbReference type="NCBI Taxonomy" id="2649997"/>
    <lineage>
        <taxon>Eukaryota</taxon>
        <taxon>Viridiplantae</taxon>
        <taxon>Chlorophyta</taxon>
        <taxon>core chlorophytes</taxon>
        <taxon>Trebouxiophyceae</taxon>
        <taxon>Chlorellales</taxon>
        <taxon>Chlorellaceae</taxon>
        <taxon>Chlorella clade</taxon>
        <taxon>Chlorella</taxon>
    </lineage>
</organism>
<proteinExistence type="predicted"/>
<dbReference type="GO" id="GO:0005737">
    <property type="term" value="C:cytoplasm"/>
    <property type="evidence" value="ECO:0007669"/>
    <property type="project" value="TreeGrafter"/>
</dbReference>
<dbReference type="PANTHER" id="PTHR13847">
    <property type="entry name" value="SARCOSINE DEHYDROGENASE-RELATED"/>
    <property type="match status" value="1"/>
</dbReference>
<dbReference type="SUPFAM" id="SSF51905">
    <property type="entry name" value="FAD/NAD(P)-binding domain"/>
    <property type="match status" value="1"/>
</dbReference>
<evidence type="ECO:0000256" key="4">
    <source>
        <dbReference type="SAM" id="MobiDB-lite"/>
    </source>
</evidence>
<sequence length="492" mass="51037">MPALAVGSSLGSGLAVPLRPALHPGRSPACRDNAQKRVRHPDRAATAARSCGRARRRLAAAAAAAAPAAGDLDVDVCILGAGILGLCSALVLLREDEHLKVALLDREVPCSGATGAGQGYLWLCHRDVGSPAFALAARSKQMWAELLAPAVPELSKQAVEWQAVGSMLLATSEEEAAALRQRRDCLEAAGVEGAEVLTAAQVHQLEPSLATGAVHAGLLLPSDSQVNGKATAAALLRACEAHGPRFTALFHEAATQLVTGPTGRVEGVDTAARRVRAAHGVVVTLGAWSGGFLAQQLSDARWEAMFWPRRGLLLEMPRPQGMPAVRHGLMEASRMGYTAHYAHGSSSSSGQPPADSGLDITFTTTTSAAGTLLVGSSREFCGFGREGEDAVVDAIMQRAAHFVPALGAVERQDISVRSGPRPWAAAGTPWVGPVPGVEGLFLASGHEGSGLTLAPASAALLMQHMLGEPAHLHRDVVDHLAVPSSMVPILAE</sequence>
<dbReference type="GO" id="GO:0016491">
    <property type="term" value="F:oxidoreductase activity"/>
    <property type="evidence" value="ECO:0007669"/>
    <property type="project" value="UniProtKB-KW"/>
</dbReference>
<keyword evidence="1" id="KW-0560">Oxidoreductase</keyword>
<comment type="function">
    <text evidence="3">Required for the assembly of the mitochondrial membrane respiratory chain NADH dehydrogenase (Complex I). Involved in mid-late stages of complex I assembly.</text>
</comment>
<keyword evidence="7" id="KW-1185">Reference proteome</keyword>
<dbReference type="EMBL" id="JADXDR010000032">
    <property type="protein sequence ID" value="KAI7844362.1"/>
    <property type="molecule type" value="Genomic_DNA"/>
</dbReference>
<evidence type="ECO:0000256" key="3">
    <source>
        <dbReference type="ARBA" id="ARBA00046185"/>
    </source>
</evidence>
<reference evidence="6" key="1">
    <citation type="submission" date="2020-11" db="EMBL/GenBank/DDBJ databases">
        <title>Chlorella ohadii genome sequencing and assembly.</title>
        <authorList>
            <person name="Murik O."/>
            <person name="Treves H."/>
            <person name="Kedem I."/>
            <person name="Shotland Y."/>
            <person name="Kaplan A."/>
        </authorList>
    </citation>
    <scope>NUCLEOTIDE SEQUENCE</scope>
    <source>
        <strain evidence="6">1</strain>
    </source>
</reference>
<dbReference type="InterPro" id="IPR006076">
    <property type="entry name" value="FAD-dep_OxRdtase"/>
</dbReference>
<feature type="region of interest" description="Disordered" evidence="4">
    <location>
        <begin position="25"/>
        <end position="48"/>
    </location>
</feature>
<dbReference type="Pfam" id="PF01266">
    <property type="entry name" value="DAO"/>
    <property type="match status" value="1"/>
</dbReference>
<comment type="caution">
    <text evidence="6">The sequence shown here is derived from an EMBL/GenBank/DDBJ whole genome shotgun (WGS) entry which is preliminary data.</text>
</comment>
<evidence type="ECO:0000313" key="6">
    <source>
        <dbReference type="EMBL" id="KAI7844362.1"/>
    </source>
</evidence>
<name>A0AAD5DVD0_9CHLO</name>
<evidence type="ECO:0000256" key="1">
    <source>
        <dbReference type="ARBA" id="ARBA00023002"/>
    </source>
</evidence>
<dbReference type="PANTHER" id="PTHR13847:SF287">
    <property type="entry name" value="FAD-DEPENDENT OXIDOREDUCTASE DOMAIN-CONTAINING PROTEIN 1"/>
    <property type="match status" value="1"/>
</dbReference>
<accession>A0AAD5DVD0</accession>
<evidence type="ECO:0000256" key="2">
    <source>
        <dbReference type="ARBA" id="ARBA00039785"/>
    </source>
</evidence>
<dbReference type="AlphaFoldDB" id="A0AAD5DVD0"/>
<dbReference type="Gene3D" id="3.50.50.60">
    <property type="entry name" value="FAD/NAD(P)-binding domain"/>
    <property type="match status" value="1"/>
</dbReference>
<evidence type="ECO:0000259" key="5">
    <source>
        <dbReference type="Pfam" id="PF01266"/>
    </source>
</evidence>
<dbReference type="Proteomes" id="UP001205105">
    <property type="component" value="Unassembled WGS sequence"/>
</dbReference>
<protein>
    <recommendedName>
        <fullName evidence="2">FAD-dependent oxidoreductase domain-containing protein 1</fullName>
    </recommendedName>
</protein>
<dbReference type="InterPro" id="IPR036188">
    <property type="entry name" value="FAD/NAD-bd_sf"/>
</dbReference>